<dbReference type="CDD" id="cd01174">
    <property type="entry name" value="ribokinase"/>
    <property type="match status" value="1"/>
</dbReference>
<comment type="similarity">
    <text evidence="1">Belongs to the carbohydrate kinase pfkB family.</text>
</comment>
<evidence type="ECO:0000256" key="15">
    <source>
        <dbReference type="HAMAP-Rule" id="MF_03148"/>
    </source>
</evidence>
<feature type="binding site" evidence="16">
    <location>
        <position position="399"/>
    </location>
    <ligand>
        <name>K(+)</name>
        <dbReference type="ChEBI" id="CHEBI:29103"/>
    </ligand>
</feature>
<evidence type="ECO:0000256" key="9">
    <source>
        <dbReference type="ARBA" id="ARBA00022842"/>
    </source>
</evidence>
<feature type="binding site" evidence="16">
    <location>
        <position position="275"/>
    </location>
    <ligand>
        <name>ATP</name>
        <dbReference type="ChEBI" id="CHEBI:30616"/>
    </ligand>
</feature>
<keyword evidence="10 16" id="KW-0630">Potassium</keyword>
<keyword evidence="3 16" id="KW-0808">Transferase</keyword>
<keyword evidence="7 15" id="KW-0378">Hydrolase</keyword>
<dbReference type="InterPro" id="IPR029001">
    <property type="entry name" value="ITPase-like_fam"/>
</dbReference>
<evidence type="ECO:0000256" key="4">
    <source>
        <dbReference type="ARBA" id="ARBA00022723"/>
    </source>
</evidence>
<protein>
    <recommendedName>
        <fullName evidence="15 16">Multifunctional fusion protein</fullName>
    </recommendedName>
    <domain>
        <recommendedName>
            <fullName evidence="15">Inosine triphosphate pyrophosphatase</fullName>
            <shortName evidence="15">ITPase</shortName>
            <shortName evidence="15">Inosine triphosphatase</shortName>
            <ecNumber evidence="15">3.6.1.66</ecNumber>
        </recommendedName>
        <alternativeName>
            <fullName evidence="15">Non-canonical purine NTP pyrophosphatase</fullName>
        </alternativeName>
        <alternativeName>
            <fullName evidence="15">Non-standard purine NTP pyrophosphatase</fullName>
        </alternativeName>
        <alternativeName>
            <fullName evidence="15">Nucleoside-triphosphate diphosphatase</fullName>
        </alternativeName>
        <alternativeName>
            <fullName evidence="15">Nucleoside-triphosphate pyrophosphatase</fullName>
        </alternativeName>
        <alternativeName>
            <fullName evidence="15">XTP/dITP diphosphatase</fullName>
            <shortName evidence="15">NTPase</shortName>
        </alternativeName>
    </domain>
    <domain>
        <recommendedName>
            <fullName evidence="16">Ribokinase</fullName>
            <shortName evidence="16">RK</shortName>
            <ecNumber evidence="16">2.7.1.15</ecNumber>
        </recommendedName>
    </domain>
</protein>
<feature type="binding site" evidence="15">
    <location>
        <position position="482"/>
    </location>
    <ligand>
        <name>Mg(2+)</name>
        <dbReference type="ChEBI" id="CHEBI:18420"/>
    </ligand>
</feature>
<evidence type="ECO:0000256" key="5">
    <source>
        <dbReference type="ARBA" id="ARBA00022741"/>
    </source>
</evidence>
<dbReference type="SUPFAM" id="SSF52972">
    <property type="entry name" value="ITPase-like"/>
    <property type="match status" value="1"/>
</dbReference>
<dbReference type="GO" id="GO:0009117">
    <property type="term" value="P:nucleotide metabolic process"/>
    <property type="evidence" value="ECO:0007669"/>
    <property type="project" value="UniProtKB-KW"/>
</dbReference>
<dbReference type="GO" id="GO:0005634">
    <property type="term" value="C:nucleus"/>
    <property type="evidence" value="ECO:0007669"/>
    <property type="project" value="UniProtKB-SubCell"/>
</dbReference>
<keyword evidence="5 15" id="KW-0547">Nucleotide-binding</keyword>
<dbReference type="EC" id="3.6.1.66" evidence="15"/>
<gene>
    <name evidence="20" type="ORF">EANT1437_LOCUS7777</name>
</gene>
<dbReference type="NCBIfam" id="TIGR00042">
    <property type="entry name" value="RdgB/HAM1 family non-canonical purine NTP pyrophosphatase"/>
    <property type="match status" value="1"/>
</dbReference>
<evidence type="ECO:0000256" key="16">
    <source>
        <dbReference type="HAMAP-Rule" id="MF_03215"/>
    </source>
</evidence>
<dbReference type="EMBL" id="HBHI01015230">
    <property type="protein sequence ID" value="CAD9674182.1"/>
    <property type="molecule type" value="Transcribed_RNA"/>
</dbReference>
<comment type="caution">
    <text evidence="16">Lacks conserved residue(s) required for the propagation of feature annotation.</text>
</comment>
<evidence type="ECO:0000256" key="10">
    <source>
        <dbReference type="ARBA" id="ARBA00022958"/>
    </source>
</evidence>
<comment type="pathway">
    <text evidence="16">Carbohydrate metabolism; D-ribose degradation; D-ribose 5-phosphate from beta-D-ribopyranose: step 2/2.</text>
</comment>
<dbReference type="GO" id="GO:0035870">
    <property type="term" value="F:dITP diphosphatase activity"/>
    <property type="evidence" value="ECO:0007669"/>
    <property type="project" value="UniProtKB-UniRule"/>
</dbReference>
<feature type="binding site" evidence="16">
    <location>
        <position position="351"/>
    </location>
    <ligand>
        <name>K(+)</name>
        <dbReference type="ChEBI" id="CHEBI:29103"/>
    </ligand>
</feature>
<comment type="subcellular location">
    <subcellularLocation>
        <location evidence="16">Cytoplasm</location>
    </subcellularLocation>
    <subcellularLocation>
        <location evidence="16">Nucleus</location>
    </subcellularLocation>
</comment>
<comment type="catalytic activity">
    <reaction evidence="16">
        <text>D-ribose + ATP = D-ribose 5-phosphate + ADP + H(+)</text>
        <dbReference type="Rhea" id="RHEA:13697"/>
        <dbReference type="ChEBI" id="CHEBI:15378"/>
        <dbReference type="ChEBI" id="CHEBI:30616"/>
        <dbReference type="ChEBI" id="CHEBI:47013"/>
        <dbReference type="ChEBI" id="CHEBI:78346"/>
        <dbReference type="ChEBI" id="CHEBI:456216"/>
        <dbReference type="EC" id="2.7.1.15"/>
    </reaction>
</comment>
<dbReference type="PRINTS" id="PR00990">
    <property type="entry name" value="RIBOKINASE"/>
</dbReference>
<dbReference type="InterPro" id="IPR027502">
    <property type="entry name" value="ITPase"/>
</dbReference>
<evidence type="ECO:0000256" key="13">
    <source>
        <dbReference type="ARBA" id="ARBA00023242"/>
    </source>
</evidence>
<keyword evidence="6 16" id="KW-0418">Kinase</keyword>
<keyword evidence="12 15" id="KW-0464">Manganese</keyword>
<evidence type="ECO:0000256" key="1">
    <source>
        <dbReference type="ARBA" id="ARBA00005380"/>
    </source>
</evidence>
<organism evidence="20">
    <name type="scientific">Eucampia antarctica</name>
    <dbReference type="NCBI Taxonomy" id="49252"/>
    <lineage>
        <taxon>Eukaryota</taxon>
        <taxon>Sar</taxon>
        <taxon>Stramenopiles</taxon>
        <taxon>Ochrophyta</taxon>
        <taxon>Bacillariophyta</taxon>
        <taxon>Mediophyceae</taxon>
        <taxon>Biddulphiophycidae</taxon>
        <taxon>Hemiaulales</taxon>
        <taxon>Hemiaulaceae</taxon>
        <taxon>Eucampia</taxon>
    </lineage>
</organism>
<dbReference type="HAMAP" id="MF_01987">
    <property type="entry name" value="Ribokinase"/>
    <property type="match status" value="1"/>
</dbReference>
<feature type="binding site" evidence="15">
    <location>
        <position position="611"/>
    </location>
    <ligand>
        <name>ITP</name>
        <dbReference type="ChEBI" id="CHEBI:61402"/>
    </ligand>
</feature>
<dbReference type="PANTHER" id="PTHR10584">
    <property type="entry name" value="SUGAR KINASE"/>
    <property type="match status" value="1"/>
</dbReference>
<keyword evidence="18" id="KW-1133">Transmembrane helix</keyword>
<dbReference type="AlphaFoldDB" id="A0A7S2RL12"/>
<comment type="subunit">
    <text evidence="15">Homodimer.</text>
</comment>
<evidence type="ECO:0000259" key="19">
    <source>
        <dbReference type="Pfam" id="PF00294"/>
    </source>
</evidence>
<dbReference type="GO" id="GO:0036222">
    <property type="term" value="F:XTP diphosphatase activity"/>
    <property type="evidence" value="ECO:0007669"/>
    <property type="project" value="UniProtKB-UniRule"/>
</dbReference>
<feature type="binding site" evidence="16">
    <location>
        <position position="353"/>
    </location>
    <ligand>
        <name>K(+)</name>
        <dbReference type="ChEBI" id="CHEBI:29103"/>
    </ligand>
</feature>
<feature type="transmembrane region" description="Helical" evidence="18">
    <location>
        <begin position="20"/>
        <end position="41"/>
    </location>
</feature>
<feature type="binding site" evidence="16">
    <location>
        <position position="229"/>
    </location>
    <ligand>
        <name>substrate</name>
    </ligand>
</feature>
<keyword evidence="13 16" id="KW-0539">Nucleus</keyword>
<dbReference type="InterPro" id="IPR029056">
    <property type="entry name" value="Ribokinase-like"/>
</dbReference>
<dbReference type="GO" id="GO:0005737">
    <property type="term" value="C:cytoplasm"/>
    <property type="evidence" value="ECO:0007669"/>
    <property type="project" value="UniProtKB-SubCell"/>
</dbReference>
<feature type="binding site" evidence="16">
    <location>
        <position position="401"/>
    </location>
    <ligand>
        <name>K(+)</name>
        <dbReference type="ChEBI" id="CHEBI:29103"/>
    </ligand>
</feature>
<evidence type="ECO:0000313" key="20">
    <source>
        <dbReference type="EMBL" id="CAD9674182.1"/>
    </source>
</evidence>
<comment type="cofactor">
    <cofactor evidence="15">
        <name>Mg(2+)</name>
        <dbReference type="ChEBI" id="CHEBI:18420"/>
    </cofactor>
    <cofactor evidence="15">
        <name>Mn(2+)</name>
        <dbReference type="ChEBI" id="CHEBI:29035"/>
    </cofactor>
    <text evidence="15">Binds 1 divalent metal cation per subunit; can use either Mg(2+) or Mn(2+).</text>
</comment>
<evidence type="ECO:0000256" key="17">
    <source>
        <dbReference type="RuleBase" id="RU003781"/>
    </source>
</evidence>
<keyword evidence="2 15" id="KW-0963">Cytoplasm</keyword>
<evidence type="ECO:0000256" key="14">
    <source>
        <dbReference type="ARBA" id="ARBA00023277"/>
    </source>
</evidence>
<comment type="catalytic activity">
    <reaction evidence="15">
        <text>dITP + H2O = dIMP + diphosphate + H(+)</text>
        <dbReference type="Rhea" id="RHEA:28342"/>
        <dbReference type="ChEBI" id="CHEBI:15377"/>
        <dbReference type="ChEBI" id="CHEBI:15378"/>
        <dbReference type="ChEBI" id="CHEBI:33019"/>
        <dbReference type="ChEBI" id="CHEBI:61194"/>
        <dbReference type="ChEBI" id="CHEBI:61382"/>
        <dbReference type="EC" id="3.6.1.66"/>
    </reaction>
</comment>
<comment type="catalytic activity">
    <reaction evidence="15">
        <text>XTP + H2O = XMP + diphosphate + H(+)</text>
        <dbReference type="Rhea" id="RHEA:28610"/>
        <dbReference type="ChEBI" id="CHEBI:15377"/>
        <dbReference type="ChEBI" id="CHEBI:15378"/>
        <dbReference type="ChEBI" id="CHEBI:33019"/>
        <dbReference type="ChEBI" id="CHEBI:57464"/>
        <dbReference type="ChEBI" id="CHEBI:61314"/>
        <dbReference type="EC" id="3.6.1.66"/>
    </reaction>
</comment>
<comment type="similarity">
    <text evidence="16">Belongs to the carbohydrate kinase PfkB family. Ribokinase subfamily.</text>
</comment>
<dbReference type="InterPro" id="IPR002139">
    <property type="entry name" value="Ribo/fructo_kinase"/>
</dbReference>
<comment type="similarity">
    <text evidence="15 17">Belongs to the HAM1 NTPase family.</text>
</comment>
<dbReference type="GO" id="GO:0019303">
    <property type="term" value="P:D-ribose catabolic process"/>
    <property type="evidence" value="ECO:0007669"/>
    <property type="project" value="UniProtKB-UniRule"/>
</dbReference>
<proteinExistence type="inferred from homology"/>
<dbReference type="SUPFAM" id="SSF53613">
    <property type="entry name" value="Ribokinase-like"/>
    <property type="match status" value="1"/>
</dbReference>
<dbReference type="HAMAP" id="MF_03148">
    <property type="entry name" value="HAM1_NTPase"/>
    <property type="match status" value="1"/>
</dbReference>
<dbReference type="GO" id="GO:0005524">
    <property type="term" value="F:ATP binding"/>
    <property type="evidence" value="ECO:0007669"/>
    <property type="project" value="UniProtKB-UniRule"/>
</dbReference>
<dbReference type="Pfam" id="PF01725">
    <property type="entry name" value="Ham1p_like"/>
    <property type="match status" value="1"/>
</dbReference>
<dbReference type="Gene3D" id="3.90.950.10">
    <property type="match status" value="1"/>
</dbReference>
<name>A0A7S2RL12_9STRA</name>
<evidence type="ECO:0000256" key="12">
    <source>
        <dbReference type="ARBA" id="ARBA00023211"/>
    </source>
</evidence>
<evidence type="ECO:0000256" key="3">
    <source>
        <dbReference type="ARBA" id="ARBA00022679"/>
    </source>
</evidence>
<feature type="binding site" evidence="16">
    <location>
        <position position="333"/>
    </location>
    <ligand>
        <name>ATP</name>
        <dbReference type="ChEBI" id="CHEBI:30616"/>
    </ligand>
</feature>
<dbReference type="InterPro" id="IPR011611">
    <property type="entry name" value="PfkB_dom"/>
</dbReference>
<keyword evidence="8 16" id="KW-0067">ATP-binding</keyword>
<dbReference type="EC" id="2.7.1.15" evidence="16"/>
<keyword evidence="18" id="KW-0812">Transmembrane</keyword>
<comment type="function">
    <text evidence="16">Catalyzes the phosphorylation of ribose at O-5 in a reaction requiring ATP and magnesium. The resulting D-ribose-5-phosphate can then be used either for sythesis of nucleotides, histidine, and tryptophan, or as a component of the pentose phosphate pathway.</text>
</comment>
<accession>A0A7S2RL12</accession>
<comment type="cofactor">
    <cofactor evidence="16">
        <name>Mg(2+)</name>
        <dbReference type="ChEBI" id="CHEBI:18420"/>
    </cofactor>
    <text evidence="16">Requires a divalent cation, most likely magnesium in vivo, as an electrophilic catalyst to aid phosphoryl group transfer. It is the chelate of the metal and the nucleotide that is the actual substrate.</text>
</comment>
<feature type="binding site" evidence="16">
    <location>
        <position position="396"/>
    </location>
    <ligand>
        <name>K(+)</name>
        <dbReference type="ChEBI" id="CHEBI:29103"/>
    </ligand>
</feature>
<dbReference type="InterPro" id="IPR011877">
    <property type="entry name" value="Ribokinase"/>
</dbReference>
<keyword evidence="11 15" id="KW-0546">Nucleotide metabolism</keyword>
<comment type="activity regulation">
    <text evidence="16">Activated by a monovalent cation that binds near, but not in, the active site. The most likely occupant of the site in vivo is potassium. Ion binding induces a conformational change that may alter substrate affinity.</text>
</comment>
<dbReference type="GO" id="GO:0036220">
    <property type="term" value="F:ITP diphosphatase activity"/>
    <property type="evidence" value="ECO:0007669"/>
    <property type="project" value="UniProtKB-UniRule"/>
</dbReference>
<feature type="binding site" evidence="15">
    <location>
        <position position="495"/>
    </location>
    <ligand>
        <name>ITP</name>
        <dbReference type="ChEBI" id="CHEBI:61402"/>
    </ligand>
</feature>
<feature type="binding site" evidence="15">
    <location>
        <begin position="587"/>
        <end position="590"/>
    </location>
    <ligand>
        <name>ITP</name>
        <dbReference type="ChEBI" id="CHEBI:61402"/>
    </ligand>
</feature>
<dbReference type="GO" id="GO:0046872">
    <property type="term" value="F:metal ion binding"/>
    <property type="evidence" value="ECO:0007669"/>
    <property type="project" value="UniProtKB-KW"/>
</dbReference>
<feature type="binding site" evidence="16">
    <location>
        <begin position="77"/>
        <end position="79"/>
    </location>
    <ligand>
        <name>substrate</name>
    </ligand>
</feature>
<feature type="active site" description="Proton acceptor" evidence="16">
    <location>
        <position position="357"/>
    </location>
</feature>
<feature type="binding site" evidence="15">
    <location>
        <begin position="445"/>
        <end position="450"/>
    </location>
    <ligand>
        <name>ITP</name>
        <dbReference type="ChEBI" id="CHEBI:61402"/>
    </ligand>
</feature>
<feature type="binding site" evidence="16">
    <location>
        <begin position="356"/>
        <end position="357"/>
    </location>
    <ligand>
        <name>ATP</name>
        <dbReference type="ChEBI" id="CHEBI:30616"/>
    </ligand>
</feature>
<feature type="domain" description="Carbohydrate kinase PfkB" evidence="19">
    <location>
        <begin position="112"/>
        <end position="408"/>
    </location>
</feature>
<keyword evidence="9 15" id="KW-0460">Magnesium</keyword>
<dbReference type="PROSITE" id="PS00584">
    <property type="entry name" value="PFKB_KINASES_2"/>
    <property type="match status" value="1"/>
</dbReference>
<dbReference type="GO" id="GO:0009204">
    <property type="term" value="P:deoxyribonucleoside triphosphate catabolic process"/>
    <property type="evidence" value="ECO:0007669"/>
    <property type="project" value="UniProtKB-UniRule"/>
</dbReference>
<comment type="catalytic activity">
    <reaction evidence="15">
        <text>ITP + H2O = IMP + diphosphate + H(+)</text>
        <dbReference type="Rhea" id="RHEA:29399"/>
        <dbReference type="ChEBI" id="CHEBI:15377"/>
        <dbReference type="ChEBI" id="CHEBI:15378"/>
        <dbReference type="ChEBI" id="CHEBI:33019"/>
        <dbReference type="ChEBI" id="CHEBI:58053"/>
        <dbReference type="ChEBI" id="CHEBI:61402"/>
        <dbReference type="EC" id="3.6.1.66"/>
    </reaction>
</comment>
<feature type="binding site" evidence="16">
    <location>
        <position position="405"/>
    </location>
    <ligand>
        <name>K(+)</name>
        <dbReference type="ChEBI" id="CHEBI:29103"/>
    </ligand>
</feature>
<dbReference type="InterPro" id="IPR002637">
    <property type="entry name" value="RdgB/HAM1"/>
</dbReference>
<sequence length="635" mass="68526">MNKVISHPFLQPSFCGNKKVHFLFFVVVLMQFGSLSSVFGLTGGKRAVIIRSIASSQLFMSASSSLACDICVVGSANQDVTVYLASSSSGDPNKPHPLKWGETIITSTTSSSQRSSEITCGGKGANQAVAAASFFPTKNNKNVHMVCRVGEDSFGKTLLRNLSEANVSYYDSPEDTVISKNSSTGMASILVDGNTGDNMIVVVPGANHDLHPQDVKIPDGCKVVLTQLEIPVPTAITACQIAVKNGCLSILNPAPCNDITIPNELYQNVDILVPNEVELRSLCRNTDNVDDEETMARKLLTEKRIRRAVIVTLGARGAMIVAREEHNADTISTFHVQAPPELPCHNQPVVDTVGAGDAFCGALAAHLSSVLLQEQKITSQDIIAASTKACGFASISVRTRGAQSSYPKLNEIPHCLRVVPQGNVSSNKSSHNSSQTNKIPLTFVTGNLNKLKEVQNIMMSDNDENNNFPFTLTNVKLKDLPEIQGRDPIEIAQEKCKWAAKRIMGPVLIEDTSLCFVALNSLPGPYIKWFLESCGHDGLNTMLAGFDDKSAYAQTICAVSFDGGKNVHIVEGRTYGKIVSARGDTKFGWDPIFQPDEGGGKTYAEMTMQEKNAISHRARALANLKELLQNSGPKL</sequence>
<evidence type="ECO:0000256" key="18">
    <source>
        <dbReference type="SAM" id="Phobius"/>
    </source>
</evidence>
<dbReference type="UniPathway" id="UPA00916">
    <property type="reaction ID" value="UER00889"/>
</dbReference>
<comment type="function">
    <text evidence="15">Pyrophosphatase that hydrolyzes non-canonical purine nucleotides such as inosine triphosphate (ITP), deoxyinosine triphosphate (dITP) or xanthosine 5'-triphosphate (XTP) to their respective monophosphate derivatives. The enzyme does not distinguish between the deoxy- and ribose forms. Probably excludes non-canonical purines from RNA and DNA precursor pools, thus preventing their incorporation into RNA and DNA and avoiding chromosomal lesions.</text>
</comment>
<feature type="binding site" evidence="16">
    <location>
        <position position="357"/>
    </location>
    <ligand>
        <name>substrate</name>
    </ligand>
</feature>
<dbReference type="Gene3D" id="3.40.1190.20">
    <property type="match status" value="1"/>
</dbReference>
<evidence type="ECO:0000256" key="2">
    <source>
        <dbReference type="ARBA" id="ARBA00022490"/>
    </source>
</evidence>
<feature type="binding site" evidence="15">
    <location>
        <begin position="511"/>
        <end position="512"/>
    </location>
    <ligand>
        <name>ITP</name>
        <dbReference type="ChEBI" id="CHEBI:61402"/>
    </ligand>
</feature>
<keyword evidence="14 16" id="KW-0119">Carbohydrate metabolism</keyword>
<evidence type="ECO:0000256" key="6">
    <source>
        <dbReference type="ARBA" id="ARBA00022777"/>
    </source>
</evidence>
<feature type="binding site" evidence="15">
    <location>
        <begin position="616"/>
        <end position="617"/>
    </location>
    <ligand>
        <name>ITP</name>
        <dbReference type="ChEBI" id="CHEBI:61402"/>
    </ligand>
</feature>
<evidence type="ECO:0000256" key="7">
    <source>
        <dbReference type="ARBA" id="ARBA00022801"/>
    </source>
</evidence>
<reference evidence="20" key="1">
    <citation type="submission" date="2021-01" db="EMBL/GenBank/DDBJ databases">
        <authorList>
            <person name="Corre E."/>
            <person name="Pelletier E."/>
            <person name="Niang G."/>
            <person name="Scheremetjew M."/>
            <person name="Finn R."/>
            <person name="Kale V."/>
            <person name="Holt S."/>
            <person name="Cochrane G."/>
            <person name="Meng A."/>
            <person name="Brown T."/>
            <person name="Cohen L."/>
        </authorList>
    </citation>
    <scope>NUCLEOTIDE SEQUENCE</scope>
    <source>
        <strain evidence="20">CCMP1452</strain>
    </source>
</reference>
<dbReference type="PANTHER" id="PTHR10584:SF166">
    <property type="entry name" value="RIBOKINASE"/>
    <property type="match status" value="1"/>
</dbReference>
<keyword evidence="4 15" id="KW-0479">Metal-binding</keyword>
<dbReference type="Pfam" id="PF00294">
    <property type="entry name" value="PfkB"/>
    <property type="match status" value="1"/>
</dbReference>
<feature type="binding site" evidence="15">
    <location>
        <position position="511"/>
    </location>
    <ligand>
        <name>Mg(2+)</name>
        <dbReference type="ChEBI" id="CHEBI:18420"/>
    </ligand>
</feature>
<dbReference type="InterPro" id="IPR002173">
    <property type="entry name" value="Carboh/pur_kinase_PfkB_CS"/>
</dbReference>
<dbReference type="GO" id="GO:0004747">
    <property type="term" value="F:ribokinase activity"/>
    <property type="evidence" value="ECO:0007669"/>
    <property type="project" value="UniProtKB-UniRule"/>
</dbReference>
<feature type="binding site" evidence="16">
    <location>
        <begin position="312"/>
        <end position="317"/>
    </location>
    <ligand>
        <name>ATP</name>
        <dbReference type="ChEBI" id="CHEBI:30616"/>
    </ligand>
</feature>
<dbReference type="CDD" id="cd00515">
    <property type="entry name" value="HAM1"/>
    <property type="match status" value="1"/>
</dbReference>
<feature type="binding site" evidence="16">
    <location>
        <begin position="122"/>
        <end position="126"/>
    </location>
    <ligand>
        <name>substrate</name>
    </ligand>
</feature>
<dbReference type="FunFam" id="3.90.950.10:FF:000009">
    <property type="entry name" value="Inosine triphosphate pyrophosphatase"/>
    <property type="match status" value="1"/>
</dbReference>
<evidence type="ECO:0000256" key="8">
    <source>
        <dbReference type="ARBA" id="ARBA00022840"/>
    </source>
</evidence>
<keyword evidence="18" id="KW-0472">Membrane</keyword>
<evidence type="ECO:0000256" key="11">
    <source>
        <dbReference type="ARBA" id="ARBA00023080"/>
    </source>
</evidence>